<evidence type="ECO:0000259" key="8">
    <source>
        <dbReference type="Pfam" id="PF00326"/>
    </source>
</evidence>
<reference evidence="9" key="1">
    <citation type="submission" date="2020-05" db="EMBL/GenBank/DDBJ databases">
        <title>Phylogenomic resolution of chytrid fungi.</title>
        <authorList>
            <person name="Stajich J.E."/>
            <person name="Amses K."/>
            <person name="Simmons R."/>
            <person name="Seto K."/>
            <person name="Myers J."/>
            <person name="Bonds A."/>
            <person name="Quandt C.A."/>
            <person name="Barry K."/>
            <person name="Liu P."/>
            <person name="Grigoriev I."/>
            <person name="Longcore J.E."/>
            <person name="James T.Y."/>
        </authorList>
    </citation>
    <scope>NUCLEOTIDE SEQUENCE</scope>
    <source>
        <strain evidence="9">JEL0476</strain>
    </source>
</reference>
<feature type="domain" description="Peptidase S9 prolyl oligopeptidase catalytic" evidence="8">
    <location>
        <begin position="485"/>
        <end position="691"/>
    </location>
</feature>
<dbReference type="Pfam" id="PF00326">
    <property type="entry name" value="Peptidase_S9"/>
    <property type="match status" value="1"/>
</dbReference>
<evidence type="ECO:0000256" key="3">
    <source>
        <dbReference type="ARBA" id="ARBA00022729"/>
    </source>
</evidence>
<dbReference type="PANTHER" id="PTHR42776">
    <property type="entry name" value="SERINE PEPTIDASE S9 FAMILY MEMBER"/>
    <property type="match status" value="1"/>
</dbReference>
<dbReference type="InterPro" id="IPR001375">
    <property type="entry name" value="Peptidase_S9_cat"/>
</dbReference>
<sequence length="753" mass="85916">MRNLIMKTIFFLTLLFTSTSKVHPFKVADLVDIERIGPPVVNSDGRLAAFTLYNYDQKLNKHSKCLSLLDLTNDVQTRLTKKDFSHTDDNPVWLSKDILAFLSTRSGTSQIWTLNITDSSLLQLTDYPLPLQFLKSHPDSKSLAFVAEIYPESGDINESAMLKKIEEGQFSSGRVYDNLFVRHWDVWVHPVRRNQLFVLKFKFINGRVEVKSTVNVLKGTVLETPVGTMGDESHFEFSPDGSEIAFTSRVPEKEAAWNTNLNIYITSTSGKNKPYSISGKNKGSDSNPTYSPDGRFLSWLQMETPGYESDLNRVVLFDRKSEKIKILTKHFDRSVDSVIWSKDSKKLYAKAQDLGHLKIFSVDVASASIKQVVKDGHNTALSIIEGAKDQKEHLLFLRATSSTPADIYSVQPSDSAFIRQRTAVNERKLVNKLMSEPIEFWFKGYNNEPVMGWLYMPSSFSNQERYPLAFLMHGGPEDSWNNDFSYRWNPQIFAGSGFAVVAINFHGSTGYGGNFTRSILGNWGGAPYESLMKGLKYVLKKYSFIDKKRVCALGASYGGYMANWVNGNTNAFSCIVNHDGIFDTRAAYYSTEELWFPESEFKGPAYTKGSLYEKWNPSLRVNKWTTPTLVIHSELDFRLPITEGLSTFTALQRQGIPSKLLYFPDENHWILKPANTIKWYTEVLSFISMWTEPRSRNPEVIKYKKYRKNLLKVQEALLDKEIVEKIVDENDGKKFPDIELNVVERNFEVFSDL</sequence>
<evidence type="ECO:0000313" key="9">
    <source>
        <dbReference type="EMBL" id="KAJ3222835.1"/>
    </source>
</evidence>
<dbReference type="Gene3D" id="3.40.50.1820">
    <property type="entry name" value="alpha/beta hydrolase"/>
    <property type="match status" value="1"/>
</dbReference>
<dbReference type="GO" id="GO:0004252">
    <property type="term" value="F:serine-type endopeptidase activity"/>
    <property type="evidence" value="ECO:0007669"/>
    <property type="project" value="TreeGrafter"/>
</dbReference>
<keyword evidence="2" id="KW-0645">Protease</keyword>
<keyword evidence="10" id="KW-1185">Reference proteome</keyword>
<keyword evidence="4" id="KW-0378">Hydrolase</keyword>
<keyword evidence="3 7" id="KW-0732">Signal</keyword>
<dbReference type="FunFam" id="3.40.50.1820:FF:000028">
    <property type="entry name" value="S9 family peptidase"/>
    <property type="match status" value="1"/>
</dbReference>
<evidence type="ECO:0000256" key="1">
    <source>
        <dbReference type="ARBA" id="ARBA00010040"/>
    </source>
</evidence>
<feature type="chain" id="PRO_5042004047" description="Dipeptidyl-peptidase V" evidence="7">
    <location>
        <begin position="25"/>
        <end position="753"/>
    </location>
</feature>
<dbReference type="EMBL" id="JADGJW010000157">
    <property type="protein sequence ID" value="KAJ3222835.1"/>
    <property type="molecule type" value="Genomic_DNA"/>
</dbReference>
<evidence type="ECO:0000256" key="5">
    <source>
        <dbReference type="ARBA" id="ARBA00022825"/>
    </source>
</evidence>
<keyword evidence="5" id="KW-0720">Serine protease</keyword>
<gene>
    <name evidence="9" type="ORF">HK099_001852</name>
</gene>
<dbReference type="Gene3D" id="2.120.10.30">
    <property type="entry name" value="TolB, C-terminal domain"/>
    <property type="match status" value="2"/>
</dbReference>
<dbReference type="PANTHER" id="PTHR42776:SF13">
    <property type="entry name" value="DIPEPTIDYL-PEPTIDASE 5"/>
    <property type="match status" value="1"/>
</dbReference>
<proteinExistence type="inferred from homology"/>
<evidence type="ECO:0000256" key="4">
    <source>
        <dbReference type="ARBA" id="ARBA00022801"/>
    </source>
</evidence>
<evidence type="ECO:0000313" key="10">
    <source>
        <dbReference type="Proteomes" id="UP001211065"/>
    </source>
</evidence>
<name>A0AAD5U3E2_9FUNG</name>
<dbReference type="Pfam" id="PF07676">
    <property type="entry name" value="PD40"/>
    <property type="match status" value="1"/>
</dbReference>
<accession>A0AAD5U3E2</accession>
<dbReference type="SUPFAM" id="SSF82171">
    <property type="entry name" value="DPP6 N-terminal domain-like"/>
    <property type="match status" value="1"/>
</dbReference>
<comment type="similarity">
    <text evidence="1">Belongs to the peptidase S9C family.</text>
</comment>
<dbReference type="InterPro" id="IPR011659">
    <property type="entry name" value="WD40"/>
</dbReference>
<dbReference type="InterPro" id="IPR011042">
    <property type="entry name" value="6-blade_b-propeller_TolB-like"/>
</dbReference>
<dbReference type="InterPro" id="IPR029058">
    <property type="entry name" value="AB_hydrolase_fold"/>
</dbReference>
<feature type="signal peptide" evidence="7">
    <location>
        <begin position="1"/>
        <end position="24"/>
    </location>
</feature>
<dbReference type="SUPFAM" id="SSF53474">
    <property type="entry name" value="alpha/beta-Hydrolases"/>
    <property type="match status" value="1"/>
</dbReference>
<protein>
    <recommendedName>
        <fullName evidence="6">Dipeptidyl-peptidase V</fullName>
    </recommendedName>
</protein>
<dbReference type="Proteomes" id="UP001211065">
    <property type="component" value="Unassembled WGS sequence"/>
</dbReference>
<dbReference type="GO" id="GO:0006508">
    <property type="term" value="P:proteolysis"/>
    <property type="evidence" value="ECO:0007669"/>
    <property type="project" value="UniProtKB-KW"/>
</dbReference>
<evidence type="ECO:0000256" key="2">
    <source>
        <dbReference type="ARBA" id="ARBA00022670"/>
    </source>
</evidence>
<organism evidence="9 10">
    <name type="scientific">Clydaea vesicula</name>
    <dbReference type="NCBI Taxonomy" id="447962"/>
    <lineage>
        <taxon>Eukaryota</taxon>
        <taxon>Fungi</taxon>
        <taxon>Fungi incertae sedis</taxon>
        <taxon>Chytridiomycota</taxon>
        <taxon>Chytridiomycota incertae sedis</taxon>
        <taxon>Chytridiomycetes</taxon>
        <taxon>Lobulomycetales</taxon>
        <taxon>Lobulomycetaceae</taxon>
        <taxon>Clydaea</taxon>
    </lineage>
</organism>
<evidence type="ECO:0000256" key="7">
    <source>
        <dbReference type="SAM" id="SignalP"/>
    </source>
</evidence>
<evidence type="ECO:0000256" key="6">
    <source>
        <dbReference type="ARBA" id="ARBA00032829"/>
    </source>
</evidence>
<dbReference type="AlphaFoldDB" id="A0AAD5U3E2"/>
<comment type="caution">
    <text evidence="9">The sequence shown here is derived from an EMBL/GenBank/DDBJ whole genome shotgun (WGS) entry which is preliminary data.</text>
</comment>